<evidence type="ECO:0000313" key="2">
    <source>
        <dbReference type="EMBL" id="REE80803.1"/>
    </source>
</evidence>
<accession>A0A3D9RLN4</accession>
<feature type="signal peptide" evidence="1">
    <location>
        <begin position="1"/>
        <end position="20"/>
    </location>
</feature>
<keyword evidence="3" id="KW-1185">Reference proteome</keyword>
<organism evidence="2 3">
    <name type="scientific">Lutibacter oceani</name>
    <dbReference type="NCBI Taxonomy" id="1853311"/>
    <lineage>
        <taxon>Bacteria</taxon>
        <taxon>Pseudomonadati</taxon>
        <taxon>Bacteroidota</taxon>
        <taxon>Flavobacteriia</taxon>
        <taxon>Flavobacteriales</taxon>
        <taxon>Flavobacteriaceae</taxon>
        <taxon>Lutibacter</taxon>
    </lineage>
</organism>
<protein>
    <submittedName>
        <fullName evidence="2">Uncharacterized protein DUF4270</fullName>
    </submittedName>
</protein>
<sequence length="443" mass="50679">MKYYLLLLFIALNLFVSCNNDNNYYEVGENFIETNIHIVRIDTLSINTATIIADSLITSNTSRLLIGALQDEIFGNLKAQSYLGLNTSTFNIDKEAVFDSIALILHYDRYYYGDTTQVVTYKVHEITENFEPNDEEDALYFYNTSSLKYNPEILGETSFIAFPNKKDSICISLKKEFGQNLFDKIIDNDINNLDELAKEFKGITVVPDENNNTILGFKYSSSDDSYNFSSIRLYYTLKDDDFENNNYHINFSINGTNKVFNNITSNRSSTQLQQLNNSDDILLSSNTSNKMYIQSGTGISMRVEIPNVRLLNELENSGTTLSAILKMYPDKNSYNNIDLIDSLAVYIVDKKNRVISQLTNFSGNSVYANLNTSDTEFDSNTYFSTDISLYVEQLQTSYNDLDYALRFEFIENTKTINKLLINDQTGSENPSLKMELQLTYLTY</sequence>
<dbReference type="Proteomes" id="UP000256429">
    <property type="component" value="Unassembled WGS sequence"/>
</dbReference>
<evidence type="ECO:0000313" key="3">
    <source>
        <dbReference type="Proteomes" id="UP000256429"/>
    </source>
</evidence>
<dbReference type="PROSITE" id="PS51257">
    <property type="entry name" value="PROKAR_LIPOPROTEIN"/>
    <property type="match status" value="1"/>
</dbReference>
<comment type="caution">
    <text evidence="2">The sequence shown here is derived from an EMBL/GenBank/DDBJ whole genome shotgun (WGS) entry which is preliminary data.</text>
</comment>
<reference evidence="2 3" key="1">
    <citation type="submission" date="2018-08" db="EMBL/GenBank/DDBJ databases">
        <title>Genomic Encyclopedia of Type Strains, Phase III (KMG-III): the genomes of soil and plant-associated and newly described type strains.</title>
        <authorList>
            <person name="Whitman W."/>
        </authorList>
    </citation>
    <scope>NUCLEOTIDE SEQUENCE [LARGE SCALE GENOMIC DNA]</scope>
    <source>
        <strain evidence="2 3">325-5</strain>
    </source>
</reference>
<dbReference type="OrthoDB" id="1092930at2"/>
<gene>
    <name evidence="2" type="ORF">BX611_2458</name>
</gene>
<dbReference type="EMBL" id="QTTQ01000011">
    <property type="protein sequence ID" value="REE80803.1"/>
    <property type="molecule type" value="Genomic_DNA"/>
</dbReference>
<feature type="chain" id="PRO_5017630051" evidence="1">
    <location>
        <begin position="21"/>
        <end position="443"/>
    </location>
</feature>
<evidence type="ECO:0000256" key="1">
    <source>
        <dbReference type="SAM" id="SignalP"/>
    </source>
</evidence>
<dbReference type="InterPro" id="IPR025366">
    <property type="entry name" value="DUF4270"/>
</dbReference>
<keyword evidence="1" id="KW-0732">Signal</keyword>
<dbReference type="AlphaFoldDB" id="A0A3D9RLN4"/>
<proteinExistence type="predicted"/>
<dbReference type="Pfam" id="PF14092">
    <property type="entry name" value="DUF4270"/>
    <property type="match status" value="1"/>
</dbReference>
<name>A0A3D9RLN4_9FLAO</name>
<dbReference type="RefSeq" id="WP_115881610.1">
    <property type="nucleotide sequence ID" value="NZ_QTTQ01000011.1"/>
</dbReference>